<dbReference type="InterPro" id="IPR052898">
    <property type="entry name" value="ACAD10-like"/>
</dbReference>
<dbReference type="PANTHER" id="PTHR47829">
    <property type="entry name" value="HYDROLASE, PUTATIVE (AFU_ORTHOLOGUE AFUA_1G12880)-RELATED"/>
    <property type="match status" value="1"/>
</dbReference>
<dbReference type="InterPro" id="IPR036412">
    <property type="entry name" value="HAD-like_sf"/>
</dbReference>
<dbReference type="Proteomes" id="UP000236047">
    <property type="component" value="Unassembled WGS sequence"/>
</dbReference>
<dbReference type="AlphaFoldDB" id="A0A2N8PAP3"/>
<dbReference type="InterPro" id="IPR023214">
    <property type="entry name" value="HAD_sf"/>
</dbReference>
<dbReference type="EMBL" id="LJSN01000003">
    <property type="protein sequence ID" value="PNE38086.1"/>
    <property type="molecule type" value="Genomic_DNA"/>
</dbReference>
<reference evidence="2" key="1">
    <citation type="submission" date="2015-09" db="EMBL/GenBank/DDBJ databases">
        <authorList>
            <person name="Graham D.E."/>
            <person name="Mahan K.M."/>
            <person name="Klingeman D.M."/>
            <person name="Fida T."/>
            <person name="Giannone R.J."/>
            <person name="Hettich R.L."/>
            <person name="Parry R.J."/>
            <person name="Spain J.C."/>
        </authorList>
    </citation>
    <scope>NUCLEOTIDE SEQUENCE [LARGE SCALE GENOMIC DNA]</scope>
    <source>
        <strain evidence="2">JCM 4701</strain>
    </source>
</reference>
<organism evidence="1 2">
    <name type="scientific">Streptomyces noursei</name>
    <name type="common">Streptomyces albulus</name>
    <dbReference type="NCBI Taxonomy" id="1971"/>
    <lineage>
        <taxon>Bacteria</taxon>
        <taxon>Bacillati</taxon>
        <taxon>Actinomycetota</taxon>
        <taxon>Actinomycetes</taxon>
        <taxon>Kitasatosporales</taxon>
        <taxon>Streptomycetaceae</taxon>
        <taxon>Streptomyces</taxon>
    </lineage>
</organism>
<evidence type="ECO:0000313" key="2">
    <source>
        <dbReference type="Proteomes" id="UP000236047"/>
    </source>
</evidence>
<dbReference type="InterPro" id="IPR023198">
    <property type="entry name" value="PGP-like_dom2"/>
</dbReference>
<dbReference type="Gene3D" id="1.10.150.240">
    <property type="entry name" value="Putative phosphatase, domain 2"/>
    <property type="match status" value="1"/>
</dbReference>
<sequence>MARGTDGCTPYRGLILDFVGVLTGGVQAALHSWCASEGLAPDAWRITLADLPEGRELYAALESGRLSQAEWNRRTAPLLGVDDHHNLMGRAWSGVRPAVNMIALARAARRAGYTVALLSNSFGLDPYDPYEALGVWKLFDVTVISEREGIAKPDPEIYQRTLERMDLPGEACVFVDDNPGNLPPAAALGITTVHADGQADTVKRLSSLLGILPAAGRVHR</sequence>
<dbReference type="RefSeq" id="WP_102925573.1">
    <property type="nucleotide sequence ID" value="NZ_LJSN01000003.1"/>
</dbReference>
<keyword evidence="2" id="KW-1185">Reference proteome</keyword>
<dbReference type="PANTHER" id="PTHR47829:SF1">
    <property type="entry name" value="HAD FAMILY PHOSPHATASE"/>
    <property type="match status" value="1"/>
</dbReference>
<dbReference type="PRINTS" id="PR00413">
    <property type="entry name" value="HADHALOGNASE"/>
</dbReference>
<protein>
    <submittedName>
        <fullName evidence="1">Haloacid dehalogenase</fullName>
    </submittedName>
</protein>
<evidence type="ECO:0000313" key="1">
    <source>
        <dbReference type="EMBL" id="PNE38086.1"/>
    </source>
</evidence>
<proteinExistence type="predicted"/>
<gene>
    <name evidence="1" type="ORF">AOB60_28510</name>
</gene>
<dbReference type="NCBIfam" id="TIGR01509">
    <property type="entry name" value="HAD-SF-IA-v3"/>
    <property type="match status" value="1"/>
</dbReference>
<accession>A0A2N8PAP3</accession>
<dbReference type="Gene3D" id="3.40.50.1000">
    <property type="entry name" value="HAD superfamily/HAD-like"/>
    <property type="match status" value="1"/>
</dbReference>
<dbReference type="Pfam" id="PF00702">
    <property type="entry name" value="Hydrolase"/>
    <property type="match status" value="1"/>
</dbReference>
<dbReference type="InterPro" id="IPR006439">
    <property type="entry name" value="HAD-SF_hydro_IA"/>
</dbReference>
<name>A0A2N8PAP3_STRNR</name>
<comment type="caution">
    <text evidence="1">The sequence shown here is derived from an EMBL/GenBank/DDBJ whole genome shotgun (WGS) entry which is preliminary data.</text>
</comment>
<dbReference type="SUPFAM" id="SSF56784">
    <property type="entry name" value="HAD-like"/>
    <property type="match status" value="1"/>
</dbReference>